<keyword evidence="2" id="KW-0378">Hydrolase</keyword>
<dbReference type="Pfam" id="PF00176">
    <property type="entry name" value="SNF2-rel_dom"/>
    <property type="match status" value="1"/>
</dbReference>
<dbReference type="PANTHER" id="PTHR45626">
    <property type="entry name" value="TRANSCRIPTION TERMINATION FACTOR 2-RELATED"/>
    <property type="match status" value="1"/>
</dbReference>
<dbReference type="Proteomes" id="UP000807469">
    <property type="component" value="Unassembled WGS sequence"/>
</dbReference>
<sequence>MTKDYSTVFQLPKDQLPIDKDSDKDAGLPWKIPPLRKSRDITKTLFGQRYLSVSIDEAHNFRNHGPKHLAALAILERAIVRDPMTGSPLQTSTKDLAAMGRLTGISHFFTRTAYEEEKEDIRALRRARKEMQDIADATDADAEGDTEQEDLVKSLQIKIAQRMQRQSEGHILRRTTASRNDMGTELVPLPPCETHYVYLDLTKRELAIITANGENLEETIGTANLSRKIITRGFYIEYRLSLIFARVDSKAPLPKITSLEEWAKIKSTKLDMAARLCRYFLSRDNLPLPTFANGTIIFPSIPSASKGEKLVKNCKIVVFTEFPSMITLFTNVFNLYGVKVLAVNGKMPFDKRASVIKKFRESSTHRVLALSSVGTTGINLSFCRIVIFLVCDYSLLFR</sequence>
<reference evidence="7" key="1">
    <citation type="submission" date="2020-11" db="EMBL/GenBank/DDBJ databases">
        <authorList>
            <consortium name="DOE Joint Genome Institute"/>
            <person name="Ahrendt S."/>
            <person name="Riley R."/>
            <person name="Andreopoulos W."/>
            <person name="Labutti K."/>
            <person name="Pangilinan J."/>
            <person name="Ruiz-Duenas F.J."/>
            <person name="Barrasa J.M."/>
            <person name="Sanchez-Garcia M."/>
            <person name="Camarero S."/>
            <person name="Miyauchi S."/>
            <person name="Serrano A."/>
            <person name="Linde D."/>
            <person name="Babiker R."/>
            <person name="Drula E."/>
            <person name="Ayuso-Fernandez I."/>
            <person name="Pacheco R."/>
            <person name="Padilla G."/>
            <person name="Ferreira P."/>
            <person name="Barriuso J."/>
            <person name="Kellner H."/>
            <person name="Castanera R."/>
            <person name="Alfaro M."/>
            <person name="Ramirez L."/>
            <person name="Pisabarro A.G."/>
            <person name="Kuo A."/>
            <person name="Tritt A."/>
            <person name="Lipzen A."/>
            <person name="He G."/>
            <person name="Yan M."/>
            <person name="Ng V."/>
            <person name="Cullen D."/>
            <person name="Martin F."/>
            <person name="Rosso M.-N."/>
            <person name="Henrissat B."/>
            <person name="Hibbett D."/>
            <person name="Martinez A.T."/>
            <person name="Grigoriev I.V."/>
        </authorList>
    </citation>
    <scope>NUCLEOTIDE SEQUENCE</scope>
    <source>
        <strain evidence="7">CIRM-BRFM 674</strain>
    </source>
</reference>
<keyword evidence="1" id="KW-0547">Nucleotide-binding</keyword>
<dbReference type="InterPro" id="IPR001650">
    <property type="entry name" value="Helicase_C-like"/>
</dbReference>
<evidence type="ECO:0000256" key="2">
    <source>
        <dbReference type="ARBA" id="ARBA00022801"/>
    </source>
</evidence>
<evidence type="ECO:0000256" key="3">
    <source>
        <dbReference type="ARBA" id="ARBA00022840"/>
    </source>
</evidence>
<dbReference type="Gene3D" id="3.40.50.10810">
    <property type="entry name" value="Tandem AAA-ATPase domain"/>
    <property type="match status" value="1"/>
</dbReference>
<evidence type="ECO:0008006" key="9">
    <source>
        <dbReference type="Google" id="ProtNLM"/>
    </source>
</evidence>
<evidence type="ECO:0000313" key="7">
    <source>
        <dbReference type="EMBL" id="KAF9472811.1"/>
    </source>
</evidence>
<evidence type="ECO:0000256" key="4">
    <source>
        <dbReference type="SAM" id="Phobius"/>
    </source>
</evidence>
<feature type="domain" description="Helicase C-terminal" evidence="6">
    <location>
        <begin position="312"/>
        <end position="393"/>
    </location>
</feature>
<dbReference type="InterPro" id="IPR000330">
    <property type="entry name" value="SNF2_N"/>
</dbReference>
<dbReference type="GO" id="GO:0008094">
    <property type="term" value="F:ATP-dependent activity, acting on DNA"/>
    <property type="evidence" value="ECO:0007669"/>
    <property type="project" value="TreeGrafter"/>
</dbReference>
<keyword evidence="8" id="KW-1185">Reference proteome</keyword>
<dbReference type="CDD" id="cd18793">
    <property type="entry name" value="SF2_C_SNF"/>
    <property type="match status" value="1"/>
</dbReference>
<dbReference type="InterPro" id="IPR027417">
    <property type="entry name" value="P-loop_NTPase"/>
</dbReference>
<proteinExistence type="predicted"/>
<dbReference type="AlphaFoldDB" id="A0A9P5YPR1"/>
<dbReference type="InterPro" id="IPR050628">
    <property type="entry name" value="SNF2_RAD54_helicase_TF"/>
</dbReference>
<evidence type="ECO:0000256" key="1">
    <source>
        <dbReference type="ARBA" id="ARBA00022741"/>
    </source>
</evidence>
<feature type="transmembrane region" description="Helical" evidence="4">
    <location>
        <begin position="322"/>
        <end position="342"/>
    </location>
</feature>
<dbReference type="GO" id="GO:0016787">
    <property type="term" value="F:hydrolase activity"/>
    <property type="evidence" value="ECO:0007669"/>
    <property type="project" value="UniProtKB-KW"/>
</dbReference>
<keyword evidence="4" id="KW-0472">Membrane</keyword>
<feature type="domain" description="SNF2 N-terminal" evidence="5">
    <location>
        <begin position="50"/>
        <end position="210"/>
    </location>
</feature>
<protein>
    <recommendedName>
        <fullName evidence="9">Helicase C-terminal domain-containing protein</fullName>
    </recommendedName>
</protein>
<evidence type="ECO:0000259" key="6">
    <source>
        <dbReference type="Pfam" id="PF00271"/>
    </source>
</evidence>
<accession>A0A9P5YPR1</accession>
<keyword evidence="4" id="KW-0812">Transmembrane</keyword>
<organism evidence="7 8">
    <name type="scientific">Pholiota conissans</name>
    <dbReference type="NCBI Taxonomy" id="109636"/>
    <lineage>
        <taxon>Eukaryota</taxon>
        <taxon>Fungi</taxon>
        <taxon>Dikarya</taxon>
        <taxon>Basidiomycota</taxon>
        <taxon>Agaricomycotina</taxon>
        <taxon>Agaricomycetes</taxon>
        <taxon>Agaricomycetidae</taxon>
        <taxon>Agaricales</taxon>
        <taxon>Agaricineae</taxon>
        <taxon>Strophariaceae</taxon>
        <taxon>Pholiota</taxon>
    </lineage>
</organism>
<name>A0A9P5YPR1_9AGAR</name>
<dbReference type="EMBL" id="MU155495">
    <property type="protein sequence ID" value="KAF9472811.1"/>
    <property type="molecule type" value="Genomic_DNA"/>
</dbReference>
<dbReference type="GO" id="GO:0005634">
    <property type="term" value="C:nucleus"/>
    <property type="evidence" value="ECO:0007669"/>
    <property type="project" value="TreeGrafter"/>
</dbReference>
<gene>
    <name evidence="7" type="ORF">BDN70DRAFT_818118</name>
</gene>
<dbReference type="GO" id="GO:0006281">
    <property type="term" value="P:DNA repair"/>
    <property type="evidence" value="ECO:0007669"/>
    <property type="project" value="TreeGrafter"/>
</dbReference>
<dbReference type="OrthoDB" id="3270319at2759"/>
<evidence type="ECO:0000259" key="5">
    <source>
        <dbReference type="Pfam" id="PF00176"/>
    </source>
</evidence>
<dbReference type="GO" id="GO:0005524">
    <property type="term" value="F:ATP binding"/>
    <property type="evidence" value="ECO:0007669"/>
    <property type="project" value="UniProtKB-KW"/>
</dbReference>
<dbReference type="InterPro" id="IPR049730">
    <property type="entry name" value="SNF2/RAD54-like_C"/>
</dbReference>
<dbReference type="Pfam" id="PF00271">
    <property type="entry name" value="Helicase_C"/>
    <property type="match status" value="1"/>
</dbReference>
<keyword evidence="4" id="KW-1133">Transmembrane helix</keyword>
<comment type="caution">
    <text evidence="7">The sequence shown here is derived from an EMBL/GenBank/DDBJ whole genome shotgun (WGS) entry which is preliminary data.</text>
</comment>
<dbReference type="SUPFAM" id="SSF52540">
    <property type="entry name" value="P-loop containing nucleoside triphosphate hydrolases"/>
    <property type="match status" value="1"/>
</dbReference>
<dbReference type="InterPro" id="IPR038718">
    <property type="entry name" value="SNF2-like_sf"/>
</dbReference>
<keyword evidence="3" id="KW-0067">ATP-binding</keyword>
<dbReference type="Gene3D" id="3.40.50.300">
    <property type="entry name" value="P-loop containing nucleotide triphosphate hydrolases"/>
    <property type="match status" value="1"/>
</dbReference>
<feature type="transmembrane region" description="Helical" evidence="4">
    <location>
        <begin position="367"/>
        <end position="390"/>
    </location>
</feature>
<evidence type="ECO:0000313" key="8">
    <source>
        <dbReference type="Proteomes" id="UP000807469"/>
    </source>
</evidence>